<feature type="non-terminal residue" evidence="1">
    <location>
        <position position="284"/>
    </location>
</feature>
<gene>
    <name evidence="1" type="ORF">MKW94_027436</name>
</gene>
<organism evidence="1 2">
    <name type="scientific">Papaver nudicaule</name>
    <name type="common">Iceland poppy</name>
    <dbReference type="NCBI Taxonomy" id="74823"/>
    <lineage>
        <taxon>Eukaryota</taxon>
        <taxon>Viridiplantae</taxon>
        <taxon>Streptophyta</taxon>
        <taxon>Embryophyta</taxon>
        <taxon>Tracheophyta</taxon>
        <taxon>Spermatophyta</taxon>
        <taxon>Magnoliopsida</taxon>
        <taxon>Ranunculales</taxon>
        <taxon>Papaveraceae</taxon>
        <taxon>Papaveroideae</taxon>
        <taxon>Papaver</taxon>
    </lineage>
</organism>
<comment type="caution">
    <text evidence="1">The sequence shown here is derived from an EMBL/GenBank/DDBJ whole genome shotgun (WGS) entry which is preliminary data.</text>
</comment>
<dbReference type="PANTHER" id="PTHR31900">
    <property type="entry name" value="F-BOX/RNI SUPERFAMILY PROTEIN-RELATED"/>
    <property type="match status" value="1"/>
</dbReference>
<accession>A0AA41VGC9</accession>
<name>A0AA41VGC9_PAPNU</name>
<dbReference type="PANTHER" id="PTHR31900:SF30">
    <property type="entry name" value="SUPERFAMILY PROTEIN, PUTATIVE-RELATED"/>
    <property type="match status" value="1"/>
</dbReference>
<dbReference type="InterPro" id="IPR050232">
    <property type="entry name" value="FBL13/AtMIF1-like"/>
</dbReference>
<protein>
    <submittedName>
        <fullName evidence="1">Uncharacterized protein</fullName>
    </submittedName>
</protein>
<dbReference type="AlphaFoldDB" id="A0AA41VGC9"/>
<keyword evidence="2" id="KW-1185">Reference proteome</keyword>
<evidence type="ECO:0000313" key="1">
    <source>
        <dbReference type="EMBL" id="MCL7040751.1"/>
    </source>
</evidence>
<dbReference type="Proteomes" id="UP001177140">
    <property type="component" value="Unassembled WGS sequence"/>
</dbReference>
<dbReference type="EMBL" id="JAJJMA010216080">
    <property type="protein sequence ID" value="MCL7040751.1"/>
    <property type="molecule type" value="Genomic_DNA"/>
</dbReference>
<reference evidence="1" key="1">
    <citation type="submission" date="2022-03" db="EMBL/GenBank/DDBJ databases">
        <title>A functionally conserved STORR gene fusion in Papaver species that diverged 16.8 million years ago.</title>
        <authorList>
            <person name="Catania T."/>
        </authorList>
    </citation>
    <scope>NUCLEOTIDE SEQUENCE</scope>
    <source>
        <strain evidence="1">S-191538</strain>
    </source>
</reference>
<proteinExistence type="predicted"/>
<evidence type="ECO:0000313" key="2">
    <source>
        <dbReference type="Proteomes" id="UP001177140"/>
    </source>
</evidence>
<sequence length="284" mass="32970">MSYVNFIDGALILRDHKADIHKFRLQWYIDDFLTNMIAKHLNTWITAALNRNVVVLTVDIRGTFDYERWITSGHHFLCNIFNCGTLAELKLKVDVELEIQKDKEDTDQEGIALSKYYYSKITFPKSMDLHCLKVLELEALDINDLNNLFLRSNCPPLLEYLSIKSSRISIDNCSDKDWFSIESFTLKYLELKNNCIVPKKIKLNVPNLLTFVCEDYTWHEYSMENITSLVCAHIEMLDFSSKGQGDHYLKLCEEEKVLCATRAMDFLKALDIVNELQLSSGILE</sequence>